<name>A0AAD8R1F4_LOLMU</name>
<feature type="transmembrane region" description="Helical" evidence="2">
    <location>
        <begin position="44"/>
        <end position="67"/>
    </location>
</feature>
<dbReference type="Pfam" id="PF01394">
    <property type="entry name" value="Clathrin_propel"/>
    <property type="match status" value="3"/>
</dbReference>
<comment type="caution">
    <text evidence="4">The sequence shown here is derived from an EMBL/GenBank/DDBJ whole genome shotgun (WGS) entry which is preliminary data.</text>
</comment>
<dbReference type="Pfam" id="PF09268">
    <property type="entry name" value="Clathrin-link"/>
    <property type="match status" value="1"/>
</dbReference>
<dbReference type="GO" id="GO:0006886">
    <property type="term" value="P:intracellular protein transport"/>
    <property type="evidence" value="ECO:0007669"/>
    <property type="project" value="InterPro"/>
</dbReference>
<dbReference type="AlphaFoldDB" id="A0AAD8R1F4"/>
<keyword evidence="2" id="KW-0472">Membrane</keyword>
<dbReference type="GO" id="GO:0032051">
    <property type="term" value="F:clathrin light chain binding"/>
    <property type="evidence" value="ECO:0007669"/>
    <property type="project" value="TreeGrafter"/>
</dbReference>
<organism evidence="4 5">
    <name type="scientific">Lolium multiflorum</name>
    <name type="common">Italian ryegrass</name>
    <name type="synonym">Lolium perenne subsp. multiflorum</name>
    <dbReference type="NCBI Taxonomy" id="4521"/>
    <lineage>
        <taxon>Eukaryota</taxon>
        <taxon>Viridiplantae</taxon>
        <taxon>Streptophyta</taxon>
        <taxon>Embryophyta</taxon>
        <taxon>Tracheophyta</taxon>
        <taxon>Spermatophyta</taxon>
        <taxon>Magnoliopsida</taxon>
        <taxon>Liliopsida</taxon>
        <taxon>Poales</taxon>
        <taxon>Poaceae</taxon>
        <taxon>BOP clade</taxon>
        <taxon>Pooideae</taxon>
        <taxon>Poodae</taxon>
        <taxon>Poeae</taxon>
        <taxon>Poeae Chloroplast Group 2 (Poeae type)</taxon>
        <taxon>Loliodinae</taxon>
        <taxon>Loliinae</taxon>
        <taxon>Lolium</taxon>
    </lineage>
</organism>
<dbReference type="PANTHER" id="PTHR10292:SF38">
    <property type="entry name" value="PROTEIN KINASE DOMAIN-CONTAINING PROTEIN"/>
    <property type="match status" value="1"/>
</dbReference>
<evidence type="ECO:0000259" key="3">
    <source>
        <dbReference type="Pfam" id="PF09268"/>
    </source>
</evidence>
<dbReference type="GO" id="GO:0030130">
    <property type="term" value="C:clathrin coat of trans-Golgi network vesicle"/>
    <property type="evidence" value="ECO:0007669"/>
    <property type="project" value="InterPro"/>
</dbReference>
<dbReference type="GO" id="GO:0006898">
    <property type="term" value="P:receptor-mediated endocytosis"/>
    <property type="evidence" value="ECO:0007669"/>
    <property type="project" value="TreeGrafter"/>
</dbReference>
<gene>
    <name evidence="4" type="ORF">QYE76_036738</name>
</gene>
<feature type="compositionally biased region" description="Basic and acidic residues" evidence="1">
    <location>
        <begin position="1"/>
        <end position="14"/>
    </location>
</feature>
<dbReference type="GO" id="GO:0009507">
    <property type="term" value="C:chloroplast"/>
    <property type="evidence" value="ECO:0007669"/>
    <property type="project" value="TreeGrafter"/>
</dbReference>
<protein>
    <recommendedName>
        <fullName evidence="3">Clathrin heavy chain linker core motif domain-containing protein</fullName>
    </recommendedName>
</protein>
<keyword evidence="5" id="KW-1185">Reference proteome</keyword>
<dbReference type="GO" id="GO:0030132">
    <property type="term" value="C:clathrin coat of coated pit"/>
    <property type="evidence" value="ECO:0007669"/>
    <property type="project" value="InterPro"/>
</dbReference>
<evidence type="ECO:0000256" key="2">
    <source>
        <dbReference type="SAM" id="Phobius"/>
    </source>
</evidence>
<dbReference type="Gene3D" id="2.130.10.110">
    <property type="entry name" value="Clathrin heavy-chain terminal domain"/>
    <property type="match status" value="1"/>
</dbReference>
<feature type="domain" description="Clathrin heavy chain linker core motif" evidence="3">
    <location>
        <begin position="430"/>
        <end position="451"/>
    </location>
</feature>
<keyword evidence="2" id="KW-1133">Transmembrane helix</keyword>
<keyword evidence="2" id="KW-0812">Transmembrane</keyword>
<feature type="region of interest" description="Disordered" evidence="1">
    <location>
        <begin position="1"/>
        <end position="31"/>
    </location>
</feature>
<sequence length="492" mass="54610">MSPAADRTRAEEPRQAPAPQHHPAPIHLRHASPRPRKLPLIPSCLMMTALDLLCLLILCPVLMLLILTSLDHLRPGPMWLTLLFRHRPALQDPAHADKKLTSLGIAPQFVTFTNVTMESDRYICVRETSPQNSVVIIDMTMPSQPLRRPITADSALMNPNTRILALKAQISGTTQDHLQIFNFEAKTKVKSHQMPVQVVFWKWITPKLLGLVTQTSVYHWSIEGDSEPAKMFDRTANLANNQIINYRCDPAEKWLMLIGIAPGAPERPQLVKGNMQLFSVGQQRSQALEAHAASFATIKVPGNENLSTLICFASKATNAGQITSKLTVAELGAQRGKPGFSMKQADLLFPPDFQDDFPVAMQISQKYGLVYLITKLGLLVVYDLETATTVYRNRISSDAIFLTAESSTTGGFYAINRRGQVLHATVNYATLVTFVSGQLNNPELAVNLAKRANLPADQRDSLAIGCNRLLTVTQDFYFQATGWRHTSRLKDA</sequence>
<dbReference type="InterPro" id="IPR015348">
    <property type="entry name" value="Clathrin_H-chain_linker_core"/>
</dbReference>
<dbReference type="EMBL" id="JAUUTY010000007">
    <property type="protein sequence ID" value="KAK1613065.1"/>
    <property type="molecule type" value="Genomic_DNA"/>
</dbReference>
<dbReference type="InterPro" id="IPR022365">
    <property type="entry name" value="Clathrin_H-chain_propeller_rpt"/>
</dbReference>
<dbReference type="GO" id="GO:0005198">
    <property type="term" value="F:structural molecule activity"/>
    <property type="evidence" value="ECO:0007669"/>
    <property type="project" value="InterPro"/>
</dbReference>
<evidence type="ECO:0000313" key="4">
    <source>
        <dbReference type="EMBL" id="KAK1613065.1"/>
    </source>
</evidence>
<dbReference type="Proteomes" id="UP001231189">
    <property type="component" value="Unassembled WGS sequence"/>
</dbReference>
<dbReference type="InterPro" id="IPR016025">
    <property type="entry name" value="Clathrin_H-chain_N"/>
</dbReference>
<dbReference type="PANTHER" id="PTHR10292">
    <property type="entry name" value="CLATHRIN HEAVY CHAIN RELATED"/>
    <property type="match status" value="1"/>
</dbReference>
<reference evidence="4" key="1">
    <citation type="submission" date="2023-07" db="EMBL/GenBank/DDBJ databases">
        <title>A chromosome-level genome assembly of Lolium multiflorum.</title>
        <authorList>
            <person name="Chen Y."/>
            <person name="Copetti D."/>
            <person name="Kolliker R."/>
            <person name="Studer B."/>
        </authorList>
    </citation>
    <scope>NUCLEOTIDE SEQUENCE</scope>
    <source>
        <strain evidence="4">02402/16</strain>
        <tissue evidence="4">Leaf</tissue>
    </source>
</reference>
<evidence type="ECO:0000313" key="5">
    <source>
        <dbReference type="Proteomes" id="UP001231189"/>
    </source>
</evidence>
<dbReference type="GO" id="GO:0071439">
    <property type="term" value="C:clathrin complex"/>
    <property type="evidence" value="ECO:0007669"/>
    <property type="project" value="TreeGrafter"/>
</dbReference>
<feature type="compositionally biased region" description="Low complexity" evidence="1">
    <location>
        <begin position="15"/>
        <end position="25"/>
    </location>
</feature>
<evidence type="ECO:0000256" key="1">
    <source>
        <dbReference type="SAM" id="MobiDB-lite"/>
    </source>
</evidence>
<proteinExistence type="predicted"/>
<dbReference type="FunFam" id="2.130.10.110:FF:000002">
    <property type="entry name" value="Clathrin heavy chain"/>
    <property type="match status" value="1"/>
</dbReference>
<dbReference type="GO" id="GO:0009506">
    <property type="term" value="C:plasmodesma"/>
    <property type="evidence" value="ECO:0007669"/>
    <property type="project" value="TreeGrafter"/>
</dbReference>
<dbReference type="SUPFAM" id="SSF50989">
    <property type="entry name" value="Clathrin heavy-chain terminal domain"/>
    <property type="match status" value="1"/>
</dbReference>
<accession>A0AAD8R1F4</accession>